<protein>
    <submittedName>
        <fullName evidence="1">Uncharacterized protein</fullName>
    </submittedName>
</protein>
<name>A0AAN5I2X8_9BILA</name>
<feature type="non-terminal residue" evidence="1">
    <location>
        <position position="1"/>
    </location>
</feature>
<organism evidence="1 2">
    <name type="scientific">Pristionchus mayeri</name>
    <dbReference type="NCBI Taxonomy" id="1317129"/>
    <lineage>
        <taxon>Eukaryota</taxon>
        <taxon>Metazoa</taxon>
        <taxon>Ecdysozoa</taxon>
        <taxon>Nematoda</taxon>
        <taxon>Chromadorea</taxon>
        <taxon>Rhabditida</taxon>
        <taxon>Rhabditina</taxon>
        <taxon>Diplogasteromorpha</taxon>
        <taxon>Diplogasteroidea</taxon>
        <taxon>Neodiplogasteridae</taxon>
        <taxon>Pristionchus</taxon>
    </lineage>
</organism>
<sequence>TITSSTFRSRLNLSSYDDGRYLLSELRSSSIRSVSRIRAHSSHDCRLQFQQKSSDDPLLHKNRTISDFLLPDRYKRSMGMTPLFVDATSSYSMVFSLHGRSRNGVIIHLKREGKREWKCRALQGADDQEILIMIPDTEIAVTAGTRWTRFFSLSENQNNFDNKELAIM</sequence>
<keyword evidence="2" id="KW-1185">Reference proteome</keyword>
<dbReference type="AlphaFoldDB" id="A0AAN5I2X8"/>
<evidence type="ECO:0000313" key="1">
    <source>
        <dbReference type="EMBL" id="GMR50008.1"/>
    </source>
</evidence>
<feature type="non-terminal residue" evidence="1">
    <location>
        <position position="168"/>
    </location>
</feature>
<evidence type="ECO:0000313" key="2">
    <source>
        <dbReference type="Proteomes" id="UP001328107"/>
    </source>
</evidence>
<proteinExistence type="predicted"/>
<reference evidence="2" key="1">
    <citation type="submission" date="2022-10" db="EMBL/GenBank/DDBJ databases">
        <title>Genome assembly of Pristionchus species.</title>
        <authorList>
            <person name="Yoshida K."/>
            <person name="Sommer R.J."/>
        </authorList>
    </citation>
    <scope>NUCLEOTIDE SEQUENCE [LARGE SCALE GENOMIC DNA]</scope>
    <source>
        <strain evidence="2">RS5460</strain>
    </source>
</reference>
<accession>A0AAN5I2X8</accession>
<gene>
    <name evidence="1" type="ORF">PMAYCL1PPCAC_20203</name>
</gene>
<comment type="caution">
    <text evidence="1">The sequence shown here is derived from an EMBL/GenBank/DDBJ whole genome shotgun (WGS) entry which is preliminary data.</text>
</comment>
<dbReference type="EMBL" id="BTRK01000004">
    <property type="protein sequence ID" value="GMR50008.1"/>
    <property type="molecule type" value="Genomic_DNA"/>
</dbReference>
<dbReference type="Proteomes" id="UP001328107">
    <property type="component" value="Unassembled WGS sequence"/>
</dbReference>